<dbReference type="InterPro" id="IPR036166">
    <property type="entry name" value="YxeA-like_sf"/>
</dbReference>
<dbReference type="SUPFAM" id="SSF159121">
    <property type="entry name" value="BC4932-like"/>
    <property type="match status" value="1"/>
</dbReference>
<dbReference type="Gene3D" id="2.40.50.480">
    <property type="match status" value="1"/>
</dbReference>
<evidence type="ECO:0008006" key="4">
    <source>
        <dbReference type="Google" id="ProtNLM"/>
    </source>
</evidence>
<evidence type="ECO:0000313" key="2">
    <source>
        <dbReference type="EMBL" id="MDF0479538.1"/>
    </source>
</evidence>
<keyword evidence="1" id="KW-1133">Transmembrane helix</keyword>
<sequence>MSDTFKRGLVVGCLVLIGLVGLIFITDRENDHYLKFNPLVKLEIGYAKLPKTVTYNHGKAFNKQATTPQFPDPYEEVEVVNQFGKVEKLTFKGGQSPDDMNYAKVSHKGDFVQEIEFVSWDDIPSTYQLYMTR</sequence>
<organism evidence="2 3">
    <name type="scientific">Vagococcus proximus</name>
    <dbReference type="NCBI Taxonomy" id="2991417"/>
    <lineage>
        <taxon>Bacteria</taxon>
        <taxon>Bacillati</taxon>
        <taxon>Bacillota</taxon>
        <taxon>Bacilli</taxon>
        <taxon>Lactobacillales</taxon>
        <taxon>Enterococcaceae</taxon>
        <taxon>Vagococcus</taxon>
    </lineage>
</organism>
<dbReference type="Proteomes" id="UP001147148">
    <property type="component" value="Unassembled WGS sequence"/>
</dbReference>
<name>A0ABT5X0K6_9ENTE</name>
<evidence type="ECO:0000313" key="3">
    <source>
        <dbReference type="Proteomes" id="UP001147148"/>
    </source>
</evidence>
<feature type="transmembrane region" description="Helical" evidence="1">
    <location>
        <begin position="6"/>
        <end position="25"/>
    </location>
</feature>
<proteinExistence type="predicted"/>
<gene>
    <name evidence="2" type="ORF">OL233_04475</name>
</gene>
<dbReference type="EMBL" id="JAPDSH010000002">
    <property type="protein sequence ID" value="MDF0479538.1"/>
    <property type="molecule type" value="Genomic_DNA"/>
</dbReference>
<comment type="caution">
    <text evidence="2">The sequence shown here is derived from an EMBL/GenBank/DDBJ whole genome shotgun (WGS) entry which is preliminary data.</text>
</comment>
<evidence type="ECO:0000256" key="1">
    <source>
        <dbReference type="SAM" id="Phobius"/>
    </source>
</evidence>
<keyword evidence="3" id="KW-1185">Reference proteome</keyword>
<accession>A0ABT5X0K6</accession>
<reference evidence="2" key="1">
    <citation type="submission" date="2022-10" db="EMBL/GenBank/DDBJ databases">
        <title>Vagococcus sp. isolated from poultry meat.</title>
        <authorList>
            <person name="Johansson P."/>
            <person name="Bjorkroth J."/>
        </authorList>
    </citation>
    <scope>NUCLEOTIDE SEQUENCE</scope>
    <source>
        <strain evidence="2">PNs007</strain>
    </source>
</reference>
<dbReference type="RefSeq" id="WP_275471158.1">
    <property type="nucleotide sequence ID" value="NZ_JAPDSH010000002.1"/>
</dbReference>
<keyword evidence="1" id="KW-0472">Membrane</keyword>
<keyword evidence="1" id="KW-0812">Transmembrane</keyword>
<protein>
    <recommendedName>
        <fullName evidence="4">YxeA family protein</fullName>
    </recommendedName>
</protein>